<dbReference type="InterPro" id="IPR001647">
    <property type="entry name" value="HTH_TetR"/>
</dbReference>
<protein>
    <submittedName>
        <fullName evidence="6">DNA-binding transcriptional regulator, AcrR family</fullName>
    </submittedName>
</protein>
<evidence type="ECO:0000313" key="6">
    <source>
        <dbReference type="EMBL" id="SLM23315.1"/>
    </source>
</evidence>
<dbReference type="SUPFAM" id="SSF46689">
    <property type="entry name" value="Homeodomain-like"/>
    <property type="match status" value="1"/>
</dbReference>
<reference evidence="7" key="1">
    <citation type="submission" date="2016-10" db="EMBL/GenBank/DDBJ databases">
        <authorList>
            <person name="Varghese N."/>
        </authorList>
    </citation>
    <scope>NUCLEOTIDE SEQUENCE [LARGE SCALE GENOMIC DNA]</scope>
    <source>
        <strain evidence="7">92MFCol6.1</strain>
    </source>
</reference>
<dbReference type="AlphaFoldDB" id="A0A1W1GVH6"/>
<keyword evidence="3" id="KW-0804">Transcription</keyword>
<dbReference type="GO" id="GO:0003700">
    <property type="term" value="F:DNA-binding transcription factor activity"/>
    <property type="evidence" value="ECO:0007669"/>
    <property type="project" value="TreeGrafter"/>
</dbReference>
<evidence type="ECO:0000256" key="1">
    <source>
        <dbReference type="ARBA" id="ARBA00023015"/>
    </source>
</evidence>
<feature type="DNA-binding region" description="H-T-H motif" evidence="4">
    <location>
        <begin position="43"/>
        <end position="62"/>
    </location>
</feature>
<organism evidence="6 7">
    <name type="scientific">Stenotrophomonas indicatrix</name>
    <dbReference type="NCBI Taxonomy" id="2045451"/>
    <lineage>
        <taxon>Bacteria</taxon>
        <taxon>Pseudomonadati</taxon>
        <taxon>Pseudomonadota</taxon>
        <taxon>Gammaproteobacteria</taxon>
        <taxon>Lysobacterales</taxon>
        <taxon>Lysobacteraceae</taxon>
        <taxon>Stenotrophomonas</taxon>
    </lineage>
</organism>
<dbReference type="RefSeq" id="WP_139784899.1">
    <property type="nucleotide sequence ID" value="NZ_FWEU01000001.1"/>
</dbReference>
<evidence type="ECO:0000313" key="7">
    <source>
        <dbReference type="Proteomes" id="UP000191133"/>
    </source>
</evidence>
<name>A0A1W1GVH6_9GAMM</name>
<proteinExistence type="predicted"/>
<dbReference type="Proteomes" id="UP000191133">
    <property type="component" value="Unassembled WGS sequence"/>
</dbReference>
<dbReference type="Pfam" id="PF00440">
    <property type="entry name" value="TetR_N"/>
    <property type="match status" value="1"/>
</dbReference>
<dbReference type="InterPro" id="IPR050109">
    <property type="entry name" value="HTH-type_TetR-like_transc_reg"/>
</dbReference>
<dbReference type="Gene3D" id="1.10.357.10">
    <property type="entry name" value="Tetracycline Repressor, domain 2"/>
    <property type="match status" value="1"/>
</dbReference>
<dbReference type="PROSITE" id="PS50977">
    <property type="entry name" value="HTH_TETR_2"/>
    <property type="match status" value="1"/>
</dbReference>
<evidence type="ECO:0000256" key="4">
    <source>
        <dbReference type="PROSITE-ProRule" id="PRU00335"/>
    </source>
</evidence>
<dbReference type="EMBL" id="FWEU01000001">
    <property type="protein sequence ID" value="SLM23315.1"/>
    <property type="molecule type" value="Genomic_DNA"/>
</dbReference>
<dbReference type="PRINTS" id="PR00455">
    <property type="entry name" value="HTHTETR"/>
</dbReference>
<gene>
    <name evidence="6" type="ORF">SAMN04488690_1003</name>
</gene>
<evidence type="ECO:0000256" key="2">
    <source>
        <dbReference type="ARBA" id="ARBA00023125"/>
    </source>
</evidence>
<feature type="domain" description="HTH tetR-type" evidence="5">
    <location>
        <begin position="20"/>
        <end position="80"/>
    </location>
</feature>
<sequence>MAASSGFPSKTALRREGARALSRRWMLDAAGTVFAEEGFENATMKRIAEVCGVTKVTIYAHYRDKARLYRAVMDGHLASIPDARLDAHGAMDLGDVLMRISDGIERLAADPACQAFCRTLSRSDHARDVYMEHWNTKLEPYLDLATRAVASAPVRSSHPGDSEKFLRLILTEHGLPHGAMPVSGSEATVALFMRAYGMTRPQA</sequence>
<keyword evidence="2 4" id="KW-0238">DNA-binding</keyword>
<evidence type="ECO:0000259" key="5">
    <source>
        <dbReference type="PROSITE" id="PS50977"/>
    </source>
</evidence>
<dbReference type="InterPro" id="IPR009057">
    <property type="entry name" value="Homeodomain-like_sf"/>
</dbReference>
<evidence type="ECO:0000256" key="3">
    <source>
        <dbReference type="ARBA" id="ARBA00023163"/>
    </source>
</evidence>
<dbReference type="PANTHER" id="PTHR30055">
    <property type="entry name" value="HTH-TYPE TRANSCRIPTIONAL REGULATOR RUTR"/>
    <property type="match status" value="1"/>
</dbReference>
<accession>A0A1W1GVH6</accession>
<dbReference type="PANTHER" id="PTHR30055:SF234">
    <property type="entry name" value="HTH-TYPE TRANSCRIPTIONAL REGULATOR BETI"/>
    <property type="match status" value="1"/>
</dbReference>
<keyword evidence="1" id="KW-0805">Transcription regulation</keyword>
<dbReference type="GO" id="GO:0000976">
    <property type="term" value="F:transcription cis-regulatory region binding"/>
    <property type="evidence" value="ECO:0007669"/>
    <property type="project" value="TreeGrafter"/>
</dbReference>